<keyword evidence="4" id="KW-0808">Transferase</keyword>
<comment type="subcellular location">
    <subcellularLocation>
        <location evidence="1">Cell membrane</location>
        <topology evidence="1">Multi-pass membrane protein</topology>
    </subcellularLocation>
</comment>
<name>A0A0F0KBQ7_9MICO</name>
<feature type="transmembrane region" description="Helical" evidence="8">
    <location>
        <begin position="177"/>
        <end position="204"/>
    </location>
</feature>
<accession>A0A0F0KBQ7</accession>
<feature type="transmembrane region" description="Helical" evidence="8">
    <location>
        <begin position="210"/>
        <end position="233"/>
    </location>
</feature>
<feature type="transmembrane region" description="Helical" evidence="8">
    <location>
        <begin position="147"/>
        <end position="165"/>
    </location>
</feature>
<feature type="transmembrane region" description="Helical" evidence="8">
    <location>
        <begin position="299"/>
        <end position="317"/>
    </location>
</feature>
<sequence length="507" mass="54417">MLGVRTVQTGTARPSMRPFLRPLGAAWTLGTVGALVGFAGSWIPSYWGDEAASVMSSERSWSSLAGVLGRIDAVHGVYYALLHLWVRAAGTSEIATRLPSALAVGVAVAGTVVLVADLTTTRTAIIAGVVCIALPRMTYMATEARSYALGTAAAVWLTVLLVRLTRRRSGIGAWMGYGLAAAACIYLFLYLGLILIVHAAYILVAHRDRVVLWLRACGLALLLAAPIVIIGYLQREQIAFLARRNYATPRNVFIAQWFGDPLIAVIGWTLIATASAALLYAVAVRDAEFPVMHRSRRRLAGLALIWLLVPTAVLLWVNASIAPVYNVRYLSMCAPAVAVLIALGSEVIAAWATPRLSALLPIALVAVLVIACVPVYAGQRTPWAKDGGSDWRAAAEYLSQHAREGDLIIFDQSTKPSRDPRLMTALYPDRLAGLQDIALTTPYTQRTRLWDAVEPNAAAVSLRSGPASIWAVEAPAAHARPDDIAMLLHLGFSVETSQRTIAAPSIT</sequence>
<dbReference type="PATRIC" id="fig|82380.10.peg.3186"/>
<feature type="transmembrane region" description="Helical" evidence="8">
    <location>
        <begin position="254"/>
        <end position="279"/>
    </location>
</feature>
<feature type="transmembrane region" description="Helical" evidence="8">
    <location>
        <begin position="329"/>
        <end position="352"/>
    </location>
</feature>
<dbReference type="PANTHER" id="PTHR33908">
    <property type="entry name" value="MANNOSYLTRANSFERASE YKCB-RELATED"/>
    <property type="match status" value="1"/>
</dbReference>
<dbReference type="GO" id="GO:0005886">
    <property type="term" value="C:plasma membrane"/>
    <property type="evidence" value="ECO:0007669"/>
    <property type="project" value="UniProtKB-SubCell"/>
</dbReference>
<evidence type="ECO:0000313" key="9">
    <source>
        <dbReference type="EMBL" id="KJL18347.1"/>
    </source>
</evidence>
<dbReference type="AlphaFoldDB" id="A0A0F0KBQ7"/>
<keyword evidence="6 8" id="KW-1133">Transmembrane helix</keyword>
<dbReference type="EMBL" id="JYIV01000030">
    <property type="protein sequence ID" value="KJL18347.1"/>
    <property type="molecule type" value="Genomic_DNA"/>
</dbReference>
<evidence type="ECO:0000313" key="10">
    <source>
        <dbReference type="Proteomes" id="UP000033725"/>
    </source>
</evidence>
<evidence type="ECO:0000256" key="3">
    <source>
        <dbReference type="ARBA" id="ARBA00022676"/>
    </source>
</evidence>
<evidence type="ECO:0000256" key="2">
    <source>
        <dbReference type="ARBA" id="ARBA00022475"/>
    </source>
</evidence>
<feature type="transmembrane region" description="Helical" evidence="8">
    <location>
        <begin position="24"/>
        <end position="43"/>
    </location>
</feature>
<protein>
    <submittedName>
        <fullName evidence="9">Uncharacterized protein</fullName>
    </submittedName>
</protein>
<dbReference type="GO" id="GO:0009103">
    <property type="term" value="P:lipopolysaccharide biosynthetic process"/>
    <property type="evidence" value="ECO:0007669"/>
    <property type="project" value="UniProtKB-ARBA"/>
</dbReference>
<keyword evidence="3" id="KW-0328">Glycosyltransferase</keyword>
<comment type="caution">
    <text evidence="9">The sequence shown here is derived from an EMBL/GenBank/DDBJ whole genome shotgun (WGS) entry which is preliminary data.</text>
</comment>
<gene>
    <name evidence="9" type="ORF">RN51_03179</name>
</gene>
<keyword evidence="2" id="KW-1003">Cell membrane</keyword>
<evidence type="ECO:0000256" key="4">
    <source>
        <dbReference type="ARBA" id="ARBA00022679"/>
    </source>
</evidence>
<feature type="transmembrane region" description="Helical" evidence="8">
    <location>
        <begin position="98"/>
        <end position="116"/>
    </location>
</feature>
<dbReference type="PANTHER" id="PTHR33908:SF3">
    <property type="entry name" value="UNDECAPRENYL PHOSPHATE-ALPHA-4-AMINO-4-DEOXY-L-ARABINOSE ARABINOSYL TRANSFERASE"/>
    <property type="match status" value="1"/>
</dbReference>
<dbReference type="Proteomes" id="UP000033725">
    <property type="component" value="Unassembled WGS sequence"/>
</dbReference>
<evidence type="ECO:0000256" key="8">
    <source>
        <dbReference type="SAM" id="Phobius"/>
    </source>
</evidence>
<proteinExistence type="predicted"/>
<dbReference type="GO" id="GO:0016763">
    <property type="term" value="F:pentosyltransferase activity"/>
    <property type="evidence" value="ECO:0007669"/>
    <property type="project" value="TreeGrafter"/>
</dbReference>
<dbReference type="InterPro" id="IPR050297">
    <property type="entry name" value="LipidA_mod_glycosyltrf_83"/>
</dbReference>
<evidence type="ECO:0000256" key="1">
    <source>
        <dbReference type="ARBA" id="ARBA00004651"/>
    </source>
</evidence>
<keyword evidence="5 8" id="KW-0812">Transmembrane</keyword>
<dbReference type="GO" id="GO:0010041">
    <property type="term" value="P:response to iron(III) ion"/>
    <property type="evidence" value="ECO:0007669"/>
    <property type="project" value="TreeGrafter"/>
</dbReference>
<feature type="transmembrane region" description="Helical" evidence="8">
    <location>
        <begin position="358"/>
        <end position="377"/>
    </location>
</feature>
<organism evidence="9 10">
    <name type="scientific">Microbacterium oxydans</name>
    <dbReference type="NCBI Taxonomy" id="82380"/>
    <lineage>
        <taxon>Bacteria</taxon>
        <taxon>Bacillati</taxon>
        <taxon>Actinomycetota</taxon>
        <taxon>Actinomycetes</taxon>
        <taxon>Micrococcales</taxon>
        <taxon>Microbacteriaceae</taxon>
        <taxon>Microbacterium</taxon>
    </lineage>
</organism>
<evidence type="ECO:0000256" key="7">
    <source>
        <dbReference type="ARBA" id="ARBA00023136"/>
    </source>
</evidence>
<keyword evidence="7 8" id="KW-0472">Membrane</keyword>
<dbReference type="RefSeq" id="WP_052674751.1">
    <property type="nucleotide sequence ID" value="NZ_JYIV01000030.1"/>
</dbReference>
<reference evidence="9 10" key="1">
    <citation type="submission" date="2015-02" db="EMBL/GenBank/DDBJ databases">
        <title>Draft genome sequences of ten Microbacterium spp. with emphasis on heavy metal contaminated environments.</title>
        <authorList>
            <person name="Corretto E."/>
        </authorList>
    </citation>
    <scope>NUCLEOTIDE SEQUENCE [LARGE SCALE GENOMIC DNA]</scope>
    <source>
        <strain evidence="9 10">BEL163</strain>
    </source>
</reference>
<evidence type="ECO:0000256" key="6">
    <source>
        <dbReference type="ARBA" id="ARBA00022989"/>
    </source>
</evidence>
<evidence type="ECO:0000256" key="5">
    <source>
        <dbReference type="ARBA" id="ARBA00022692"/>
    </source>
</evidence>